<dbReference type="RefSeq" id="WP_256532973.1">
    <property type="nucleotide sequence ID" value="NZ_CP101824.1"/>
</dbReference>
<evidence type="ECO:0008006" key="4">
    <source>
        <dbReference type="Google" id="ProtNLM"/>
    </source>
</evidence>
<evidence type="ECO:0000313" key="3">
    <source>
        <dbReference type="Proteomes" id="UP001595846"/>
    </source>
</evidence>
<evidence type="ECO:0000313" key="2">
    <source>
        <dbReference type="EMBL" id="MFC3959459.1"/>
    </source>
</evidence>
<proteinExistence type="predicted"/>
<sequence>MRPFPHTPSHETVDDDRFASGHLWLLELIDGVPLRVQLRESGLLRFGDGTRAFDGPDDVPLSLRHAVRHVRDRFDRESLRDAVDDVESVTVYGVATTRRSIDYDWDRLPPFLGVDVRDGDAVLPPDAVDAIVDRLGLEPVTVVDREVRARDFDPDVDAFPRSAWYDGPVAGLLVKNKRGGRAAVEHPDIGDPDPSGDPDLASDADPSNDHAATDVADAFATDHRLERLARSLESRNRPVDYDTLRDRTLEAIAREAVPTHSDGARDGVIDAAVDVDTLRTAVGERTQAFLANREHWD</sequence>
<feature type="region of interest" description="Disordered" evidence="1">
    <location>
        <begin position="183"/>
        <end position="210"/>
    </location>
</feature>
<gene>
    <name evidence="2" type="ORF">ACFOUR_13935</name>
</gene>
<name>A0ABD5NSA0_9EURY</name>
<dbReference type="GeneID" id="73902083"/>
<keyword evidence="3" id="KW-1185">Reference proteome</keyword>
<organism evidence="2 3">
    <name type="scientific">Halovivax cerinus</name>
    <dbReference type="NCBI Taxonomy" id="1487865"/>
    <lineage>
        <taxon>Archaea</taxon>
        <taxon>Methanobacteriati</taxon>
        <taxon>Methanobacteriota</taxon>
        <taxon>Stenosarchaea group</taxon>
        <taxon>Halobacteria</taxon>
        <taxon>Halobacteriales</taxon>
        <taxon>Natrialbaceae</taxon>
        <taxon>Halovivax</taxon>
    </lineage>
</organism>
<feature type="compositionally biased region" description="Acidic residues" evidence="1">
    <location>
        <begin position="190"/>
        <end position="202"/>
    </location>
</feature>
<reference evidence="2 3" key="1">
    <citation type="journal article" date="2019" name="Int. J. Syst. Evol. Microbiol.">
        <title>The Global Catalogue of Microorganisms (GCM) 10K type strain sequencing project: providing services to taxonomists for standard genome sequencing and annotation.</title>
        <authorList>
            <consortium name="The Broad Institute Genomics Platform"/>
            <consortium name="The Broad Institute Genome Sequencing Center for Infectious Disease"/>
            <person name="Wu L."/>
            <person name="Ma J."/>
        </authorList>
    </citation>
    <scope>NUCLEOTIDE SEQUENCE [LARGE SCALE GENOMIC DNA]</scope>
    <source>
        <strain evidence="2 3">IBRC-M 10256</strain>
    </source>
</reference>
<comment type="caution">
    <text evidence="2">The sequence shown here is derived from an EMBL/GenBank/DDBJ whole genome shotgun (WGS) entry which is preliminary data.</text>
</comment>
<dbReference type="AlphaFoldDB" id="A0ABD5NSA0"/>
<evidence type="ECO:0000256" key="1">
    <source>
        <dbReference type="SAM" id="MobiDB-lite"/>
    </source>
</evidence>
<dbReference type="Proteomes" id="UP001595846">
    <property type="component" value="Unassembled WGS sequence"/>
</dbReference>
<accession>A0ABD5NSA0</accession>
<protein>
    <recommendedName>
        <fullName evidence="4">RNA ligase domain-containing protein</fullName>
    </recommendedName>
</protein>
<dbReference type="EMBL" id="JBHSAQ010000013">
    <property type="protein sequence ID" value="MFC3959459.1"/>
    <property type="molecule type" value="Genomic_DNA"/>
</dbReference>